<feature type="compositionally biased region" description="Basic and acidic residues" evidence="16">
    <location>
        <begin position="1710"/>
        <end position="1721"/>
    </location>
</feature>
<dbReference type="RefSeq" id="XP_007126027.2">
    <property type="nucleotide sequence ID" value="XM_007125965.3"/>
</dbReference>
<feature type="compositionally biased region" description="Polar residues" evidence="16">
    <location>
        <begin position="1424"/>
        <end position="1440"/>
    </location>
</feature>
<feature type="compositionally biased region" description="Basic residues" evidence="16">
    <location>
        <begin position="206"/>
        <end position="216"/>
    </location>
</feature>
<feature type="region of interest" description="Disordered" evidence="16">
    <location>
        <begin position="1223"/>
        <end position="1348"/>
    </location>
</feature>
<accession>A0A2Y9FL28</accession>
<dbReference type="CDD" id="cd15559">
    <property type="entry name" value="PHD1_BPTF"/>
    <property type="match status" value="1"/>
</dbReference>
<feature type="compositionally biased region" description="Basic and acidic residues" evidence="16">
    <location>
        <begin position="574"/>
        <end position="629"/>
    </location>
</feature>
<evidence type="ECO:0000313" key="21">
    <source>
        <dbReference type="RefSeq" id="XP_007126027.2"/>
    </source>
</evidence>
<dbReference type="Gene3D" id="1.20.920.10">
    <property type="entry name" value="Bromodomain-like"/>
    <property type="match status" value="1"/>
</dbReference>
<dbReference type="PROSITE" id="PS00633">
    <property type="entry name" value="BROMODOMAIN_1"/>
    <property type="match status" value="1"/>
</dbReference>
<dbReference type="SMART" id="SM00297">
    <property type="entry name" value="BROMO"/>
    <property type="match status" value="1"/>
</dbReference>
<feature type="compositionally biased region" description="Polar residues" evidence="16">
    <location>
        <begin position="1644"/>
        <end position="1656"/>
    </location>
</feature>
<evidence type="ECO:0000256" key="5">
    <source>
        <dbReference type="ARBA" id="ARBA00022771"/>
    </source>
</evidence>
<dbReference type="InterPro" id="IPR036427">
    <property type="entry name" value="Bromodomain-like_sf"/>
</dbReference>
<feature type="compositionally biased region" description="Polar residues" evidence="16">
    <location>
        <begin position="2377"/>
        <end position="2391"/>
    </location>
</feature>
<dbReference type="CDD" id="cd05509">
    <property type="entry name" value="Bromo_gcn5_like"/>
    <property type="match status" value="1"/>
</dbReference>
<evidence type="ECO:0000259" key="17">
    <source>
        <dbReference type="PROSITE" id="PS50014"/>
    </source>
</evidence>
<dbReference type="PANTHER" id="PTHR45975:SF2">
    <property type="entry name" value="NUCLEOSOME-REMODELING FACTOR SUBUNIT BPTF"/>
    <property type="match status" value="1"/>
</dbReference>
<feature type="compositionally biased region" description="Pro residues" evidence="16">
    <location>
        <begin position="22"/>
        <end position="32"/>
    </location>
</feature>
<feature type="region of interest" description="Disordered" evidence="16">
    <location>
        <begin position="1423"/>
        <end position="1446"/>
    </location>
</feature>
<dbReference type="SUPFAM" id="SSF57903">
    <property type="entry name" value="FYVE/PHD zinc finger"/>
    <property type="match status" value="2"/>
</dbReference>
<keyword evidence="20" id="KW-1185">Reference proteome</keyword>
<feature type="compositionally biased region" description="Low complexity" evidence="16">
    <location>
        <begin position="2429"/>
        <end position="2439"/>
    </location>
</feature>
<feature type="compositionally biased region" description="Polar residues" evidence="16">
    <location>
        <begin position="2447"/>
        <end position="2485"/>
    </location>
</feature>
<dbReference type="Pfam" id="PF00628">
    <property type="entry name" value="PHD"/>
    <property type="match status" value="2"/>
</dbReference>
<keyword evidence="2" id="KW-0597">Phosphoprotein</keyword>
<feature type="compositionally biased region" description="Basic and acidic residues" evidence="16">
    <location>
        <begin position="1497"/>
        <end position="1512"/>
    </location>
</feature>
<dbReference type="CDD" id="cd15560">
    <property type="entry name" value="PHD2_3_BPTF"/>
    <property type="match status" value="1"/>
</dbReference>
<dbReference type="InterPro" id="IPR001965">
    <property type="entry name" value="Znf_PHD"/>
</dbReference>
<feature type="domain" description="PHD-type" evidence="18">
    <location>
        <begin position="2871"/>
        <end position="2922"/>
    </location>
</feature>
<feature type="coiled-coil region" evidence="15">
    <location>
        <begin position="2037"/>
        <end position="2064"/>
    </location>
</feature>
<keyword evidence="12" id="KW-0539">Nucleus</keyword>
<feature type="compositionally biased region" description="Basic and acidic residues" evidence="16">
    <location>
        <begin position="1524"/>
        <end position="1539"/>
    </location>
</feature>
<dbReference type="FunFam" id="3.30.40.10:FF:000036">
    <property type="entry name" value="nucleosome-remodeling factor subunit BPTF isoform X1"/>
    <property type="match status" value="1"/>
</dbReference>
<evidence type="ECO:0000256" key="11">
    <source>
        <dbReference type="ARBA" id="ARBA00023163"/>
    </source>
</evidence>
<dbReference type="GO" id="GO:0008270">
    <property type="term" value="F:zinc ion binding"/>
    <property type="evidence" value="ECO:0007669"/>
    <property type="project" value="UniProtKB-KW"/>
</dbReference>
<organism evidence="20 21">
    <name type="scientific">Physeter macrocephalus</name>
    <name type="common">Sperm whale</name>
    <name type="synonym">Physeter catodon</name>
    <dbReference type="NCBI Taxonomy" id="9755"/>
    <lineage>
        <taxon>Eukaryota</taxon>
        <taxon>Metazoa</taxon>
        <taxon>Chordata</taxon>
        <taxon>Craniata</taxon>
        <taxon>Vertebrata</taxon>
        <taxon>Euteleostomi</taxon>
        <taxon>Mammalia</taxon>
        <taxon>Eutheria</taxon>
        <taxon>Laurasiatheria</taxon>
        <taxon>Artiodactyla</taxon>
        <taxon>Whippomorpha</taxon>
        <taxon>Cetacea</taxon>
        <taxon>Odontoceti</taxon>
        <taxon>Physeteridae</taxon>
        <taxon>Physeter</taxon>
    </lineage>
</organism>
<feature type="compositionally biased region" description="Basic and acidic residues" evidence="16">
    <location>
        <begin position="2720"/>
        <end position="2735"/>
    </location>
</feature>
<dbReference type="SUPFAM" id="SSF47370">
    <property type="entry name" value="Bromodomain"/>
    <property type="match status" value="1"/>
</dbReference>
<dbReference type="SMART" id="SM00249">
    <property type="entry name" value="PHD"/>
    <property type="match status" value="2"/>
</dbReference>
<feature type="domain" description="Bromo" evidence="17">
    <location>
        <begin position="2948"/>
        <end position="3018"/>
    </location>
</feature>
<evidence type="ECO:0000259" key="19">
    <source>
        <dbReference type="PROSITE" id="PS50827"/>
    </source>
</evidence>
<keyword evidence="3" id="KW-0479">Metal-binding</keyword>
<dbReference type="InterPro" id="IPR019787">
    <property type="entry name" value="Znf_PHD-finger"/>
</dbReference>
<feature type="compositionally biased region" description="Low complexity" evidence="16">
    <location>
        <begin position="1231"/>
        <end position="1245"/>
    </location>
</feature>
<keyword evidence="11" id="KW-0804">Transcription</keyword>
<feature type="region of interest" description="Disordered" evidence="16">
    <location>
        <begin position="2360"/>
        <end position="2561"/>
    </location>
</feature>
<feature type="compositionally biased region" description="Low complexity" evidence="16">
    <location>
        <begin position="1386"/>
        <end position="1398"/>
    </location>
</feature>
<feature type="region of interest" description="Disordered" evidence="16">
    <location>
        <begin position="995"/>
        <end position="1014"/>
    </location>
</feature>
<evidence type="ECO:0000256" key="10">
    <source>
        <dbReference type="ARBA" id="ARBA00023117"/>
    </source>
</evidence>
<dbReference type="SMART" id="SM00571">
    <property type="entry name" value="DDT"/>
    <property type="match status" value="1"/>
</dbReference>
<protein>
    <submittedName>
        <fullName evidence="21">Nucleosome-remodeling factor subunit BPTF isoform X6</fullName>
    </submittedName>
</protein>
<feature type="region of interest" description="Disordered" evidence="16">
    <location>
        <begin position="2792"/>
        <end position="2862"/>
    </location>
</feature>
<feature type="region of interest" description="Disordered" evidence="16">
    <location>
        <begin position="574"/>
        <end position="685"/>
    </location>
</feature>
<dbReference type="GO" id="GO:0045944">
    <property type="term" value="P:positive regulation of transcription by RNA polymerase II"/>
    <property type="evidence" value="ECO:0007669"/>
    <property type="project" value="UniProtKB-ARBA"/>
</dbReference>
<dbReference type="GO" id="GO:0045892">
    <property type="term" value="P:negative regulation of DNA-templated transcription"/>
    <property type="evidence" value="ECO:0007669"/>
    <property type="project" value="UniProtKB-ARBA"/>
</dbReference>
<dbReference type="InterPro" id="IPR019786">
    <property type="entry name" value="Zinc_finger_PHD-type_CS"/>
</dbReference>
<gene>
    <name evidence="21" type="primary">BPTF</name>
</gene>
<dbReference type="Pfam" id="PF15613">
    <property type="entry name" value="WSD"/>
    <property type="match status" value="1"/>
</dbReference>
<evidence type="ECO:0000256" key="8">
    <source>
        <dbReference type="ARBA" id="ARBA00023015"/>
    </source>
</evidence>
<feature type="compositionally biased region" description="Basic and acidic residues" evidence="16">
    <location>
        <begin position="664"/>
        <end position="677"/>
    </location>
</feature>
<feature type="compositionally biased region" description="Polar residues" evidence="16">
    <location>
        <begin position="2246"/>
        <end position="2270"/>
    </location>
</feature>
<evidence type="ECO:0000256" key="7">
    <source>
        <dbReference type="ARBA" id="ARBA00022853"/>
    </source>
</evidence>
<feature type="compositionally biased region" description="Low complexity" evidence="16">
    <location>
        <begin position="2179"/>
        <end position="2189"/>
    </location>
</feature>
<dbReference type="InterPro" id="IPR038028">
    <property type="entry name" value="BPTF"/>
</dbReference>
<feature type="region of interest" description="Disordered" evidence="16">
    <location>
        <begin position="1988"/>
        <end position="2017"/>
    </location>
</feature>
<evidence type="ECO:0000256" key="16">
    <source>
        <dbReference type="SAM" id="MobiDB-lite"/>
    </source>
</evidence>
<feature type="compositionally biased region" description="Acidic residues" evidence="16">
    <location>
        <begin position="127"/>
        <end position="187"/>
    </location>
</feature>
<feature type="compositionally biased region" description="Basic and acidic residues" evidence="16">
    <location>
        <begin position="1077"/>
        <end position="1092"/>
    </location>
</feature>
<dbReference type="PROSITE" id="PS50014">
    <property type="entry name" value="BROMODOMAIN_2"/>
    <property type="match status" value="1"/>
</dbReference>
<dbReference type="GO" id="GO:0006338">
    <property type="term" value="P:chromatin remodeling"/>
    <property type="evidence" value="ECO:0007669"/>
    <property type="project" value="UniProtKB-ARBA"/>
</dbReference>
<feature type="compositionally biased region" description="Low complexity" evidence="16">
    <location>
        <begin position="705"/>
        <end position="738"/>
    </location>
</feature>
<feature type="compositionally biased region" description="Low complexity" evidence="16">
    <location>
        <begin position="191"/>
        <end position="204"/>
    </location>
</feature>
<feature type="compositionally biased region" description="Low complexity" evidence="16">
    <location>
        <begin position="2271"/>
        <end position="2284"/>
    </location>
</feature>
<dbReference type="Pfam" id="PF02791">
    <property type="entry name" value="DDT"/>
    <property type="match status" value="1"/>
</dbReference>
<evidence type="ECO:0000313" key="20">
    <source>
        <dbReference type="Proteomes" id="UP000248484"/>
    </source>
</evidence>
<dbReference type="PROSITE" id="PS01359">
    <property type="entry name" value="ZF_PHD_1"/>
    <property type="match status" value="2"/>
</dbReference>
<dbReference type="FunFam" id="3.30.40.10:FF:000048">
    <property type="entry name" value="nucleosome-remodeling factor subunit BPTF isoform X1"/>
    <property type="match status" value="1"/>
</dbReference>
<dbReference type="InterPro" id="IPR011011">
    <property type="entry name" value="Znf_FYVE_PHD"/>
</dbReference>
<feature type="compositionally biased region" description="Low complexity" evidence="16">
    <location>
        <begin position="2514"/>
        <end position="2547"/>
    </location>
</feature>
<keyword evidence="9 15" id="KW-0175">Coiled coil</keyword>
<dbReference type="PANTHER" id="PTHR45975">
    <property type="entry name" value="NUCLEOSOME-REMODELING FACTOR SUBUNIT BPTF"/>
    <property type="match status" value="1"/>
</dbReference>
<feature type="compositionally biased region" description="Basic and acidic residues" evidence="16">
    <location>
        <begin position="1127"/>
        <end position="1162"/>
    </location>
</feature>
<feature type="compositionally biased region" description="Polar residues" evidence="16">
    <location>
        <begin position="1684"/>
        <end position="1698"/>
    </location>
</feature>
<feature type="region of interest" description="Disordered" evidence="16">
    <location>
        <begin position="2246"/>
        <end position="2284"/>
    </location>
</feature>
<feature type="compositionally biased region" description="Gly residues" evidence="16">
    <location>
        <begin position="89"/>
        <end position="108"/>
    </location>
</feature>
<feature type="region of interest" description="Disordered" evidence="16">
    <location>
        <begin position="1"/>
        <end position="228"/>
    </location>
</feature>
<evidence type="ECO:0000256" key="14">
    <source>
        <dbReference type="PROSITE-ProRule" id="PRU00146"/>
    </source>
</evidence>
<feature type="compositionally biased region" description="Polar residues" evidence="16">
    <location>
        <begin position="632"/>
        <end position="654"/>
    </location>
</feature>
<sequence length="3050" mass="338024">MRGRRGRPPKQPAAPAAERCAPAPPPPPPPTSGPIGGLRSRHRGSSRGRWAAAQAEVAPKTRLSSPRGGSSSRRKPPPPPAPPSTSAPGRGGRGGGGGRTGGGGGGGHLARTTPARRAVNKVVYDDHESEEEEEEEDMVSEEEEEEEEDGEAEETQDSEDDEEDEMEEDDDDSDYPEEMEDDDDDDASYCTESSFRSHSTYSSTPGRRKPRVHRPRSPILEEKDIPPLEFPKSSEDLMVPNEHIMNVIAIYEVLRNFGTVLRLSPFRFEDFCAALVSQEQCTLMAEMHVVLLKAVLREEDTSNTTFGPADLKDSVNSTLYFIDGMTWPEVLRVYCESDKEYHHVLPYQEAEDYPYGPVENKIKVLQFLVDQFLTTNIAREELMSEGVIQYDDHCRVCHKLGDLLCCETCSAVYHLECVKPPLEEVPEDEWQCEVCVAHKVPGVTDCVAEIQKNKPYIRHEPIGYDRSRRKYWFLNRRLIIEEDTENENEKKIWYYSTKVQLAELIDCLDKDYWEAELCKILEEMREEIHRHMDITEDLTNKARGSNKSFLAAANEEILESIRAKKGDIDIVKSPEEIEKEKNETENNNSKDAEKSREEFEDQSLEKDSDDKTPDDPEQGKSEEPTEVGDKGNSVSANLGDNTANASSEETSPSEGRSPVGCLSETHDSSNMAEKKVASELPQDVPGAVCIFLKNKLENLEEPNKTCDSSNTSATTTSTQPNLENSNSSSELNSSQSESAKAADDPENGERESHTPVSIQEEIGDFKSEKSNGEISESPGGGRGASGSTRIITRLRNPDSKLSQLKSQQVAAAAHEANKLFKEGKEVLVVNSQGEISRLSTKKEVVMKGNINNYFKLGQEGKYRVYHNQYSTNSFALNKHQHREDHDKRRHLAHKFCLTPAGEFKWNGSVHGSKVLTISTLRLTITQLENNIPSSFLHPNWASHRANWIKAVQMCSKPREFALALAILECAVKPVVMLPIWRESLGHTRLHRMTSIEREEKEKVKKKEKKQEEEETMQQATWVKYTFPVKHQVWKQKGEEYRVTGYGGWSWISKTHVYRFVPKLPGNTNVNYRKSLEETKNNMDENMDESDRRKSPRSPKKIKTESDSEKGEVKDSDATKGADQSEMDISKVTEKKDQDVKEVLDSDNDKSFKEEPMEIDDDVKTESHINCQESSQVDVVNVSEGFHLRTSYKKKIKSSKLDGLLERRIKQFTLEEKQRHEKMKLEGGIKGIGKTSTSSSKSLSESPVITKVKEGCQSDLLTQEQSSNASNDKSADLIRGCSQNDSSILGISDPDHTTNKLYSKDQMLDDASIQSTETNCQKQNSVRNDVDESLSDPASKGQEPSKIKTKGSDFLIDDAKLASADEIGTLIYKNKKPLIQEDNDTIVSPSQSPLLPSVPKSTDDRDIPSLSKAIDFEGKLGCDSEYNSTLENSSDTMSIQDSSEEDMIVQNSNESISEQLITQEQGSEGLEPLKHEFVSDKTTGNCDDRLQAKVNEANGKKPSQDQKLEERPLNKCIDQMNLKSVTDKKNNENRESEKKGQKASTFQINGKDNKPKVYLKGECLKDISESKVGSCDVEPKVNNINKIIPENDIKSLTVKESTVKPFMNGDVIMEDFSEKNNLETKSCLLRSSDTEGAYQDRLETLPSTKESEGTQATRPLPSCPESSSANQEEDMEIETCEVKKVTSSPVTSGEDSNFGNDFIDENGPPTNKDENVNGESRRKTVITEVTTMTSTVATESKTVIKVAKVDKQTVVSSTENCAKSTVTTTTTTVTKLSTPSTGSSVDIISVKEQSKTVVTTTVTDSLTTAGGTLVTSMTVSKEYSTRDKVKLMKFSRPKKTRSGTALPSYRKFITKSSKKSIFVLPNDDLKKLARKGGIREVPYFNYNAKPALDIWPYPSPRPTFGITWRYRLQTVKSLAGVSLMLRLLWASLRWDDMAAKAPPGGGTTRTETSETEITTTEIIKRRDVGPYGIRSEYCIRKIICPIGVPEAPKETPTPQRKGLRSSALRPKRPETPKQTGPVIIETWVAEEELELWEIRAFAERVEKEKAQAVEQQAKKRLEQQKPTVIAASTTSPTNSTTSTISPAQKVMVAPISGSVTTGTKMVLTTKVGSPATVTFQQNKNFHQTFATWVKQGQSNSGVVQVQQKVLGIIPSSTGTSQQTFTSFQPRTATVTIRPNTSSSGGTTSTSQVITGPQIRPGMTVIRTPLQQSTLGKAIIRTPVMVQPGTPQQVVTQIIRGQPVSTAISAPSTVSSTPAQKGLTSGAPTASLQSSTSQPPRPQQGQVKLTMAQLTQLTQGHGGNQGLTVVIQGQGQTTGQLQLIPQGVTILPGPGQQLMQAAMPNGTVQRFLFTPLATTATATSTTTTTVSTTAAGTSEQRQSKLSPLTQVQPAKSLPPAQPSSMSPAEAQPQTAQPAQPQPPTQPPSPAQPEAQTQATTASHVPPEAQPTQAQSSKPQGAGQCQPQSNVQGQSPARVQSPPQTRMRPSTPSQVSPGQQSQGQTTASQPIPIQPHTSLQPPSQGQPQSQPQVQSSTQTLSSGQTLSQVTVSSPSRPPLQVQQPQPQVLAVPQLQQVQVLSQIQSQVVAQIQAQQGGVPQQIKLQLPVQMQQSSPVQTHQIQNVVTVQAASVQEQLQRVQQLRDQQQKKKQQQIEIKREHTLQASNQSEIIQKQVVMKHNAVIEHLKQKKTMTPAEREENQRMIVCNQVMKYILDKIDKEEKQAAKKRKREESVEQKRSKQNASKLSALLFKHKEQLKAEILKKRALLDKDLQIEVQEELKRDLKIKKEKDMVQATAVAATSPAAAPAPPAPPPSPPPPPPPQHSGPLATATATATLPVASQKRKREEERDSSSKSKKKKMISTTSKETKKDTKLYCICKTPYDESKFYIGCDRCQNWYHGRCVGILQSEAELIDEYVCPQCQSTEDAMTVLTPLTEKDYEGLKRVLRSLQAHKMAWPFLEPVDPNDAPDYYGVIKEPMDLATMEERVQRRYYEKLTEFVADMTKIFDNCRYYNPSDSPFYQCAEVLESFFVQKLKGFKASRSHNNKLQSTAS</sequence>
<evidence type="ECO:0000256" key="3">
    <source>
        <dbReference type="ARBA" id="ARBA00022723"/>
    </source>
</evidence>
<feature type="region of interest" description="Disordered" evidence="16">
    <location>
        <begin position="2720"/>
        <end position="2740"/>
    </location>
</feature>
<keyword evidence="8" id="KW-0805">Transcription regulation</keyword>
<feature type="compositionally biased region" description="Basic and acidic residues" evidence="16">
    <location>
        <begin position="995"/>
        <end position="1011"/>
    </location>
</feature>
<dbReference type="InterPro" id="IPR013083">
    <property type="entry name" value="Znf_RING/FYVE/PHD"/>
</dbReference>
<dbReference type="GeneID" id="102984183"/>
<dbReference type="PRINTS" id="PR00503">
    <property type="entry name" value="BROMODOMAIN"/>
</dbReference>
<feature type="coiled-coil region" evidence="15">
    <location>
        <begin position="2626"/>
        <end position="2656"/>
    </location>
</feature>
<evidence type="ECO:0000256" key="12">
    <source>
        <dbReference type="ARBA" id="ARBA00023242"/>
    </source>
</evidence>
<feature type="compositionally biased region" description="Low complexity" evidence="16">
    <location>
        <begin position="2792"/>
        <end position="2802"/>
    </location>
</feature>
<dbReference type="GO" id="GO:0016589">
    <property type="term" value="C:NURF complex"/>
    <property type="evidence" value="ECO:0007669"/>
    <property type="project" value="InterPro"/>
</dbReference>
<dbReference type="FunFam" id="1.20.920.10:FF:000018">
    <property type="entry name" value="nucleosome-remodeling factor subunit BPTF isoform X1"/>
    <property type="match status" value="1"/>
</dbReference>
<feature type="compositionally biased region" description="Polar residues" evidence="16">
    <location>
        <begin position="1311"/>
        <end position="1326"/>
    </location>
</feature>
<dbReference type="InterPro" id="IPR028941">
    <property type="entry name" value="WHIM2_dom"/>
</dbReference>
<reference evidence="21" key="1">
    <citation type="submission" date="2025-08" db="UniProtKB">
        <authorList>
            <consortium name="RefSeq"/>
        </authorList>
    </citation>
    <scope>IDENTIFICATION</scope>
    <source>
        <tissue evidence="21">Muscle</tissue>
    </source>
</reference>
<feature type="compositionally biased region" description="Basic and acidic residues" evidence="16">
    <location>
        <begin position="1101"/>
        <end position="1119"/>
    </location>
</feature>
<evidence type="ECO:0000256" key="9">
    <source>
        <dbReference type="ARBA" id="ARBA00023054"/>
    </source>
</evidence>
<feature type="compositionally biased region" description="Low complexity" evidence="16">
    <location>
        <begin position="2486"/>
        <end position="2507"/>
    </location>
</feature>
<feature type="region of interest" description="Disordered" evidence="16">
    <location>
        <begin position="700"/>
        <end position="788"/>
    </location>
</feature>
<dbReference type="PROSITE" id="PS50016">
    <property type="entry name" value="ZF_PHD_2"/>
    <property type="match status" value="2"/>
</dbReference>
<evidence type="ECO:0000256" key="1">
    <source>
        <dbReference type="ARBA" id="ARBA00004123"/>
    </source>
</evidence>
<feature type="compositionally biased region" description="Polar residues" evidence="16">
    <location>
        <begin position="1258"/>
        <end position="1271"/>
    </location>
</feature>
<evidence type="ECO:0000256" key="2">
    <source>
        <dbReference type="ARBA" id="ARBA00022553"/>
    </source>
</evidence>
<feature type="domain" description="PHD-type" evidence="18">
    <location>
        <begin position="391"/>
        <end position="438"/>
    </location>
</feature>
<dbReference type="InterPro" id="IPR018501">
    <property type="entry name" value="DDT_dom"/>
</dbReference>
<evidence type="ECO:0000256" key="4">
    <source>
        <dbReference type="ARBA" id="ARBA00022737"/>
    </source>
</evidence>
<feature type="compositionally biased region" description="Low complexity" evidence="16">
    <location>
        <begin position="2360"/>
        <end position="2376"/>
    </location>
</feature>
<dbReference type="Proteomes" id="UP000248484">
    <property type="component" value="Chromosome 14"/>
</dbReference>
<keyword evidence="10 13" id="KW-0103">Bromodomain</keyword>
<keyword evidence="6" id="KW-0862">Zinc</keyword>
<keyword evidence="7" id="KW-0156">Chromatin regulator</keyword>
<dbReference type="Gene3D" id="3.30.40.10">
    <property type="entry name" value="Zinc/RING finger domain, C3HC4 (zinc finger)"/>
    <property type="match status" value="2"/>
</dbReference>
<evidence type="ECO:0000256" key="6">
    <source>
        <dbReference type="ARBA" id="ARBA00022833"/>
    </source>
</evidence>
<feature type="region of interest" description="Disordered" evidence="16">
    <location>
        <begin position="1379"/>
        <end position="1407"/>
    </location>
</feature>
<evidence type="ECO:0000256" key="13">
    <source>
        <dbReference type="PROSITE-ProRule" id="PRU00035"/>
    </source>
</evidence>
<feature type="compositionally biased region" description="Low complexity" evidence="16">
    <location>
        <begin position="2404"/>
        <end position="2416"/>
    </location>
</feature>
<feature type="region of interest" description="Disordered" evidence="16">
    <location>
        <begin position="2174"/>
        <end position="2193"/>
    </location>
</feature>
<feature type="compositionally biased region" description="Basic and acidic residues" evidence="16">
    <location>
        <begin position="1292"/>
        <end position="1306"/>
    </location>
</feature>
<evidence type="ECO:0000256" key="15">
    <source>
        <dbReference type="SAM" id="Coils"/>
    </source>
</evidence>
<keyword evidence="5 14" id="KW-0863">Zinc-finger</keyword>
<feature type="compositionally biased region" description="Pro residues" evidence="16">
    <location>
        <begin position="2803"/>
        <end position="2821"/>
    </location>
</feature>
<comment type="subcellular location">
    <subcellularLocation>
        <location evidence="1">Nucleus</location>
    </subcellularLocation>
</comment>
<dbReference type="InterPro" id="IPR001487">
    <property type="entry name" value="Bromodomain"/>
</dbReference>
<dbReference type="Pfam" id="PF00439">
    <property type="entry name" value="Bromodomain"/>
    <property type="match status" value="1"/>
</dbReference>
<feature type="region of interest" description="Disordered" evidence="16">
    <location>
        <begin position="1077"/>
        <end position="1162"/>
    </location>
</feature>
<dbReference type="InterPro" id="IPR018359">
    <property type="entry name" value="Bromodomain_CS"/>
</dbReference>
<feature type="region of interest" description="Disordered" evidence="16">
    <location>
        <begin position="1642"/>
        <end position="1721"/>
    </location>
</feature>
<feature type="region of interest" description="Disordered" evidence="16">
    <location>
        <begin position="1476"/>
        <end position="1543"/>
    </location>
</feature>
<feature type="domain" description="DDT" evidence="19">
    <location>
        <begin position="241"/>
        <end position="301"/>
    </location>
</feature>
<dbReference type="CTD" id="2186"/>
<name>A0A2Y9FL28_PHYMC</name>
<dbReference type="PROSITE" id="PS50827">
    <property type="entry name" value="DDT"/>
    <property type="match status" value="1"/>
</dbReference>
<proteinExistence type="predicted"/>
<evidence type="ECO:0000259" key="18">
    <source>
        <dbReference type="PROSITE" id="PS50016"/>
    </source>
</evidence>
<feature type="compositionally biased region" description="Basic and acidic residues" evidence="16">
    <location>
        <begin position="740"/>
        <end position="753"/>
    </location>
</feature>
<dbReference type="GO" id="GO:0000978">
    <property type="term" value="F:RNA polymerase II cis-regulatory region sequence-specific DNA binding"/>
    <property type="evidence" value="ECO:0007669"/>
    <property type="project" value="TreeGrafter"/>
</dbReference>
<keyword evidence="4" id="KW-0677">Repeat</keyword>
<feature type="compositionally biased region" description="Basic and acidic residues" evidence="16">
    <location>
        <begin position="2842"/>
        <end position="2851"/>
    </location>
</feature>
<feature type="compositionally biased region" description="Pro residues" evidence="16">
    <location>
        <begin position="2417"/>
        <end position="2428"/>
    </location>
</feature>